<dbReference type="AlphaFoldDB" id="A0A0A9A5E6"/>
<organism evidence="1">
    <name type="scientific">Arundo donax</name>
    <name type="common">Giant reed</name>
    <name type="synonym">Donax arundinaceus</name>
    <dbReference type="NCBI Taxonomy" id="35708"/>
    <lineage>
        <taxon>Eukaryota</taxon>
        <taxon>Viridiplantae</taxon>
        <taxon>Streptophyta</taxon>
        <taxon>Embryophyta</taxon>
        <taxon>Tracheophyta</taxon>
        <taxon>Spermatophyta</taxon>
        <taxon>Magnoliopsida</taxon>
        <taxon>Liliopsida</taxon>
        <taxon>Poales</taxon>
        <taxon>Poaceae</taxon>
        <taxon>PACMAD clade</taxon>
        <taxon>Arundinoideae</taxon>
        <taxon>Arundineae</taxon>
        <taxon>Arundo</taxon>
    </lineage>
</organism>
<protein>
    <submittedName>
        <fullName evidence="1">Uncharacterized protein</fullName>
    </submittedName>
</protein>
<reference evidence="1" key="2">
    <citation type="journal article" date="2015" name="Data Brief">
        <title>Shoot transcriptome of the giant reed, Arundo donax.</title>
        <authorList>
            <person name="Barrero R.A."/>
            <person name="Guerrero F.D."/>
            <person name="Moolhuijzen P."/>
            <person name="Goolsby J.A."/>
            <person name="Tidwell J."/>
            <person name="Bellgard S.E."/>
            <person name="Bellgard M.I."/>
        </authorList>
    </citation>
    <scope>NUCLEOTIDE SEQUENCE</scope>
    <source>
        <tissue evidence="1">Shoot tissue taken approximately 20 cm above the soil surface</tissue>
    </source>
</reference>
<proteinExistence type="predicted"/>
<evidence type="ECO:0000313" key="1">
    <source>
        <dbReference type="EMBL" id="JAD44215.1"/>
    </source>
</evidence>
<sequence>MDIACEHNTRQMQRRNALQWNIPYHIQHFSTQAIINYRKN</sequence>
<name>A0A0A9A5E6_ARUDO</name>
<reference evidence="1" key="1">
    <citation type="submission" date="2014-09" db="EMBL/GenBank/DDBJ databases">
        <authorList>
            <person name="Magalhaes I.L.F."/>
            <person name="Oliveira U."/>
            <person name="Santos F.R."/>
            <person name="Vidigal T.H.D.A."/>
            <person name="Brescovit A.D."/>
            <person name="Santos A.J."/>
        </authorList>
    </citation>
    <scope>NUCLEOTIDE SEQUENCE</scope>
    <source>
        <tissue evidence="1">Shoot tissue taken approximately 20 cm above the soil surface</tissue>
    </source>
</reference>
<accession>A0A0A9A5E6</accession>
<dbReference type="EMBL" id="GBRH01253680">
    <property type="protein sequence ID" value="JAD44215.1"/>
    <property type="molecule type" value="Transcribed_RNA"/>
</dbReference>